<feature type="transmembrane region" description="Helical" evidence="1">
    <location>
        <begin position="29"/>
        <end position="47"/>
    </location>
</feature>
<dbReference type="Proteomes" id="UP001052140">
    <property type="component" value="Unassembled WGS sequence"/>
</dbReference>
<proteinExistence type="predicted"/>
<dbReference type="RefSeq" id="WP_014390733.1">
    <property type="nucleotide sequence ID" value="NZ_BPUX01000023.1"/>
</dbReference>
<keyword evidence="1" id="KW-0472">Membrane</keyword>
<accession>A0ABQ4VKA4</accession>
<evidence type="ECO:0008006" key="4">
    <source>
        <dbReference type="Google" id="ProtNLM"/>
    </source>
</evidence>
<name>A0ABQ4VKA4_9PAST</name>
<keyword evidence="3" id="KW-1185">Reference proteome</keyword>
<protein>
    <recommendedName>
        <fullName evidence="4">Hemophilus-specific protein</fullName>
    </recommendedName>
</protein>
<reference evidence="2" key="1">
    <citation type="submission" date="2024-05" db="EMBL/GenBank/DDBJ databases">
        <title>Determining zoonotic pasteurella genome.</title>
        <authorList>
            <person name="Maeda T."/>
            <person name="Takahashi T."/>
            <person name="Yoshida H."/>
        </authorList>
    </citation>
    <scope>NUCLEOTIDE SEQUENCE</scope>
    <source>
        <strain evidence="2">PA42</strain>
    </source>
</reference>
<organism evidence="2 3">
    <name type="scientific">Pasteurella canis</name>
    <dbReference type="NCBI Taxonomy" id="753"/>
    <lineage>
        <taxon>Bacteria</taxon>
        <taxon>Pseudomonadati</taxon>
        <taxon>Pseudomonadota</taxon>
        <taxon>Gammaproteobacteria</taxon>
        <taxon>Pasteurellales</taxon>
        <taxon>Pasteurellaceae</taxon>
        <taxon>Pasteurella</taxon>
    </lineage>
</organism>
<sequence length="98" mass="11604">MKMKDAGTQSYIWSGFSGLLAWLGDQQNLMMVSLAIGIVTALVNLSSKFHERRVRIREEARKLKTREEERKIRIRDEERKEELHRLHVERLKKGLDIE</sequence>
<evidence type="ECO:0000313" key="2">
    <source>
        <dbReference type="EMBL" id="GJH43089.1"/>
    </source>
</evidence>
<evidence type="ECO:0000313" key="3">
    <source>
        <dbReference type="Proteomes" id="UP001052140"/>
    </source>
</evidence>
<keyword evidence="1" id="KW-1133">Transmembrane helix</keyword>
<dbReference type="GeneID" id="69686517"/>
<evidence type="ECO:0000256" key="1">
    <source>
        <dbReference type="SAM" id="Phobius"/>
    </source>
</evidence>
<dbReference type="EMBL" id="BPUX01000023">
    <property type="protein sequence ID" value="GJH43089.1"/>
    <property type="molecule type" value="Genomic_DNA"/>
</dbReference>
<gene>
    <name evidence="2" type="ORF">PA42_12630</name>
</gene>
<keyword evidence="1" id="KW-0812">Transmembrane</keyword>
<comment type="caution">
    <text evidence="2">The sequence shown here is derived from an EMBL/GenBank/DDBJ whole genome shotgun (WGS) entry which is preliminary data.</text>
</comment>